<evidence type="ECO:0000256" key="6">
    <source>
        <dbReference type="ARBA" id="ARBA00022842"/>
    </source>
</evidence>
<dbReference type="EMBL" id="CP017415">
    <property type="protein sequence ID" value="AOU97352.1"/>
    <property type="molecule type" value="Genomic_DNA"/>
</dbReference>
<dbReference type="PANTHER" id="PTHR30523:SF46">
    <property type="entry name" value="PHOSPHOENOLPYRUVATE CARBOXYLASE"/>
    <property type="match status" value="1"/>
</dbReference>
<dbReference type="InterPro" id="IPR015813">
    <property type="entry name" value="Pyrv/PenolPyrv_kinase-like_dom"/>
</dbReference>
<evidence type="ECO:0000256" key="9">
    <source>
        <dbReference type="ARBA" id="ARBA00048995"/>
    </source>
</evidence>
<dbReference type="HAMAP" id="MF_00595">
    <property type="entry name" value="PEPcase_type1"/>
    <property type="match status" value="1"/>
</dbReference>
<name>A0A1D8ILM1_9GAMM</name>
<reference evidence="14" key="1">
    <citation type="submission" date="2016-09" db="EMBL/GenBank/DDBJ databases">
        <title>Acidihalobacter prosperus F5.</title>
        <authorList>
            <person name="Khaleque H.N."/>
            <person name="Ramsay J.P."/>
            <person name="Kaksonen A.H."/>
            <person name="Boxall N.J."/>
            <person name="Watkin E.L.J."/>
        </authorList>
    </citation>
    <scope>NUCLEOTIDE SEQUENCE [LARGE SCALE GENOMIC DNA]</scope>
    <source>
        <strain evidence="14">F5</strain>
    </source>
</reference>
<evidence type="ECO:0000256" key="2">
    <source>
        <dbReference type="ARBA" id="ARBA00003670"/>
    </source>
</evidence>
<organism evidence="13 14">
    <name type="scientific">Acidihalobacter yilgarnensis</name>
    <dbReference type="NCBI Taxonomy" id="2819280"/>
    <lineage>
        <taxon>Bacteria</taxon>
        <taxon>Pseudomonadati</taxon>
        <taxon>Pseudomonadota</taxon>
        <taxon>Gammaproteobacteria</taxon>
        <taxon>Chromatiales</taxon>
        <taxon>Ectothiorhodospiraceae</taxon>
        <taxon>Acidihalobacter</taxon>
    </lineage>
</organism>
<evidence type="ECO:0000256" key="3">
    <source>
        <dbReference type="ARBA" id="ARBA00008346"/>
    </source>
</evidence>
<dbReference type="GO" id="GO:0006099">
    <property type="term" value="P:tricarboxylic acid cycle"/>
    <property type="evidence" value="ECO:0007669"/>
    <property type="project" value="InterPro"/>
</dbReference>
<dbReference type="Pfam" id="PF00311">
    <property type="entry name" value="PEPcase"/>
    <property type="match status" value="1"/>
</dbReference>
<dbReference type="GO" id="GO:0015977">
    <property type="term" value="P:carbon fixation"/>
    <property type="evidence" value="ECO:0007669"/>
    <property type="project" value="UniProtKB-UniRule"/>
</dbReference>
<dbReference type="PROSITE" id="PS00781">
    <property type="entry name" value="PEPCASE_1"/>
    <property type="match status" value="1"/>
</dbReference>
<dbReference type="PRINTS" id="PR00150">
    <property type="entry name" value="PEPCARBXLASE"/>
</dbReference>
<proteinExistence type="inferred from homology"/>
<keyword evidence="13" id="KW-0670">Pyruvate</keyword>
<dbReference type="GO" id="GO:0006107">
    <property type="term" value="P:oxaloacetate metabolic process"/>
    <property type="evidence" value="ECO:0007669"/>
    <property type="project" value="UniProtKB-UniRule"/>
</dbReference>
<dbReference type="RefSeq" id="WP_070077738.1">
    <property type="nucleotide sequence ID" value="NZ_CP017415.1"/>
</dbReference>
<dbReference type="SUPFAM" id="SSF51621">
    <property type="entry name" value="Phosphoenolpyruvate/pyruvate domain"/>
    <property type="match status" value="1"/>
</dbReference>
<evidence type="ECO:0000256" key="8">
    <source>
        <dbReference type="ARBA" id="ARBA00023300"/>
    </source>
</evidence>
<accession>A0A1D8ILM1</accession>
<dbReference type="EC" id="4.1.1.31" evidence="4 10"/>
<gene>
    <name evidence="10" type="primary">ppc</name>
    <name evidence="13" type="ORF">BI364_04520</name>
</gene>
<evidence type="ECO:0000256" key="11">
    <source>
        <dbReference type="PROSITE-ProRule" id="PRU10111"/>
    </source>
</evidence>
<dbReference type="InterPro" id="IPR018129">
    <property type="entry name" value="PEP_COase_Lys_AS"/>
</dbReference>
<keyword evidence="6 10" id="KW-0460">Magnesium</keyword>
<dbReference type="GO" id="GO:0008964">
    <property type="term" value="F:phosphoenolpyruvate carboxylase activity"/>
    <property type="evidence" value="ECO:0007669"/>
    <property type="project" value="UniProtKB-UniRule"/>
</dbReference>
<evidence type="ECO:0000256" key="5">
    <source>
        <dbReference type="ARBA" id="ARBA00022419"/>
    </source>
</evidence>
<feature type="active site" evidence="10 11">
    <location>
        <position position="151"/>
    </location>
</feature>
<evidence type="ECO:0000256" key="12">
    <source>
        <dbReference type="PROSITE-ProRule" id="PRU10112"/>
    </source>
</evidence>
<sequence length="937" mass="107182">MPDTAVSPSGSYDKILRARVKLLGALLGEVLRTHAGHRVYAAVETLRKGYISLRREEDPVRRERLMTFIGRLDSDTLEEVIRAFSTYFSLVNIAEEDFAHRWRRQQIDRGLRLWQGSFAQTVEEMREHGVTPVQMQALLDRLCYNPVITAHPTEARRRTIMEALRRVFLANDRLSLRRWGKTERDRIMERLRTEILTLWRTDEVRTRRPEVRDEIGNGLYYFRESLFDALPTTYRYLEQAVTRCYGPDAVRIPSFISFGSWIGGDRDGNPNVKPETTALAMRLQMREILEEYHRRLVDLSKRLIHSSRLCQPSAAFLESLEQDRTLGGEDYENETRRRFGHEPYRRKLYTMRYRLRLNLESVRKRIANAGHTVAPGAYGGPEELLADLQLIRESLISHGDHLIANAELQDLIRLVETFGFHLLALDVRQESSVHSHTVHAIATQIFSGCDYASLDEPGRQRQLAAWLSAPELPPVNATALDERAQETLETMHTIARLRQEAGSEAFGSYVISMTHTASHVLEVLFLARLAGLCGPGGRERFCHLRVSPLFETIEDLEQTEAVLSQLFDIPVYRDMLQASGNIQEIMLGYSDSCKDGGILASTWGLYAAQKKILAITQRHQVRCRLFHGRGGTVGRGGGPTHESIMAQPPGTVQGQIKFTEQGEVLYYRYGNPETAIYELTMGCTGLMKASLSLIQEVAEDRPPYLEVAAALGEFGEEAYRDLIDRTPGLLDYFYEVTPVSEIGQLNIGSRPSHRSQGDRSKRSIRAIPWVFGWAQSRHTIPAWYGIGSALKRWRGEDPERLTCLRRMYAEWPFFRSLLSNTQMSLYKADMRIAQEYIALSQHREQSQVIYDQIHEEYICTVNEILLVIDNDNLLAENPTLALSLTRRDPYLDPLNHIQITLLKRVRDETQETDARTRWLNPLLRTINAIATGQRNTG</sequence>
<dbReference type="GO" id="GO:0000287">
    <property type="term" value="F:magnesium ion binding"/>
    <property type="evidence" value="ECO:0007669"/>
    <property type="project" value="UniProtKB-UniRule"/>
</dbReference>
<keyword evidence="7 10" id="KW-0456">Lyase</keyword>
<evidence type="ECO:0000256" key="7">
    <source>
        <dbReference type="ARBA" id="ARBA00023239"/>
    </source>
</evidence>
<comment type="catalytic activity">
    <reaction evidence="9 10">
        <text>oxaloacetate + phosphate = phosphoenolpyruvate + hydrogencarbonate</text>
        <dbReference type="Rhea" id="RHEA:28370"/>
        <dbReference type="ChEBI" id="CHEBI:16452"/>
        <dbReference type="ChEBI" id="CHEBI:17544"/>
        <dbReference type="ChEBI" id="CHEBI:43474"/>
        <dbReference type="ChEBI" id="CHEBI:58702"/>
        <dbReference type="EC" id="4.1.1.31"/>
    </reaction>
</comment>
<comment type="similarity">
    <text evidence="3 10">Belongs to the PEPCase type 1 family.</text>
</comment>
<comment type="subunit">
    <text evidence="10">Homotetramer.</text>
</comment>
<comment type="function">
    <text evidence="2 10">Forms oxaloacetate, a four-carbon dicarboxylic acid source for the tricarboxylic acid cycle.</text>
</comment>
<comment type="cofactor">
    <cofactor evidence="1 10">
        <name>Mg(2+)</name>
        <dbReference type="ChEBI" id="CHEBI:18420"/>
    </cofactor>
</comment>
<feature type="active site" evidence="10 12">
    <location>
        <position position="594"/>
    </location>
</feature>
<evidence type="ECO:0000256" key="4">
    <source>
        <dbReference type="ARBA" id="ARBA00012305"/>
    </source>
</evidence>
<dbReference type="PROSITE" id="PS00393">
    <property type="entry name" value="PEPCASE_2"/>
    <property type="match status" value="1"/>
</dbReference>
<dbReference type="GO" id="GO:0005829">
    <property type="term" value="C:cytosol"/>
    <property type="evidence" value="ECO:0007669"/>
    <property type="project" value="TreeGrafter"/>
</dbReference>
<protein>
    <recommendedName>
        <fullName evidence="5 10">Phosphoenolpyruvate carboxylase</fullName>
        <shortName evidence="10">PEPC</shortName>
        <shortName evidence="10">PEPCase</shortName>
        <ecNumber evidence="4 10">4.1.1.31</ecNumber>
    </recommendedName>
</protein>
<dbReference type="AlphaFoldDB" id="A0A1D8ILM1"/>
<dbReference type="InterPro" id="IPR033129">
    <property type="entry name" value="PEPCASE_His_AS"/>
</dbReference>
<dbReference type="NCBIfam" id="NF000584">
    <property type="entry name" value="PRK00009.1"/>
    <property type="match status" value="1"/>
</dbReference>
<dbReference type="KEGG" id="aprs:BI364_04520"/>
<dbReference type="InterPro" id="IPR021135">
    <property type="entry name" value="PEP_COase"/>
</dbReference>
<evidence type="ECO:0000313" key="14">
    <source>
        <dbReference type="Proteomes" id="UP000095401"/>
    </source>
</evidence>
<evidence type="ECO:0000256" key="10">
    <source>
        <dbReference type="HAMAP-Rule" id="MF_00595"/>
    </source>
</evidence>
<dbReference type="PANTHER" id="PTHR30523">
    <property type="entry name" value="PHOSPHOENOLPYRUVATE CARBOXYLASE"/>
    <property type="match status" value="1"/>
</dbReference>
<dbReference type="InterPro" id="IPR022805">
    <property type="entry name" value="PEP_COase_bac/pln-type"/>
</dbReference>
<keyword evidence="8 10" id="KW-0120">Carbon dioxide fixation</keyword>
<evidence type="ECO:0000313" key="13">
    <source>
        <dbReference type="EMBL" id="AOU97352.1"/>
    </source>
</evidence>
<dbReference type="Proteomes" id="UP000095401">
    <property type="component" value="Chromosome"/>
</dbReference>
<keyword evidence="14" id="KW-1185">Reference proteome</keyword>
<dbReference type="Gene3D" id="1.20.1440.90">
    <property type="entry name" value="Phosphoenolpyruvate/pyruvate domain"/>
    <property type="match status" value="1"/>
</dbReference>
<evidence type="ECO:0000256" key="1">
    <source>
        <dbReference type="ARBA" id="ARBA00001946"/>
    </source>
</evidence>